<dbReference type="Proteomes" id="UP000288794">
    <property type="component" value="Unassembled WGS sequence"/>
</dbReference>
<name>A0A443IFJ4_9GAMM</name>
<keyword evidence="2" id="KW-1185">Reference proteome</keyword>
<comment type="caution">
    <text evidence="1">The sequence shown here is derived from an EMBL/GenBank/DDBJ whole genome shotgun (WGS) entry which is preliminary data.</text>
</comment>
<proteinExistence type="predicted"/>
<dbReference type="AlphaFoldDB" id="A0A443IFJ4"/>
<sequence>MQINGHCYSQFPQKIAAADAPRINSDEIYRFFLKKTLFQPDITAGIPLINPKKRYDGKENVGETYA</sequence>
<accession>A0A443IFJ4</accession>
<protein>
    <submittedName>
        <fullName evidence="1">Uncharacterized protein</fullName>
    </submittedName>
</protein>
<organism evidence="1 2">
    <name type="scientific">[Pantoea] beijingensis</name>
    <dbReference type="NCBI Taxonomy" id="1324864"/>
    <lineage>
        <taxon>Bacteria</taxon>
        <taxon>Pseudomonadati</taxon>
        <taxon>Pseudomonadota</taxon>
        <taxon>Gammaproteobacteria</taxon>
        <taxon>Enterobacterales</taxon>
        <taxon>Erwiniaceae</taxon>
        <taxon>Erwinia</taxon>
    </lineage>
</organism>
<dbReference type="EMBL" id="JMEE01000007">
    <property type="protein sequence ID" value="RWR02845.1"/>
    <property type="molecule type" value="Genomic_DNA"/>
</dbReference>
<reference evidence="1 2" key="1">
    <citation type="submission" date="2014-04" db="EMBL/GenBank/DDBJ databases">
        <title>Draft genome sequence of Pantoea beijingensis strain LMG 27579, an emerging pathogen to Pleurotus eryngii with potential industrial application.</title>
        <authorList>
            <person name="Xu F."/>
            <person name="Liu Y."/>
            <person name="Wang S."/>
            <person name="Yin Y."/>
            <person name="Ma Y."/>
            <person name="Zhao S."/>
            <person name="Rong C."/>
        </authorList>
    </citation>
    <scope>NUCLEOTIDE SEQUENCE [LARGE SCALE GENOMIC DNA]</scope>
    <source>
        <strain evidence="1 2">LMG 27579</strain>
    </source>
</reference>
<evidence type="ECO:0000313" key="2">
    <source>
        <dbReference type="Proteomes" id="UP000288794"/>
    </source>
</evidence>
<evidence type="ECO:0000313" key="1">
    <source>
        <dbReference type="EMBL" id="RWR02845.1"/>
    </source>
</evidence>
<gene>
    <name evidence="1" type="ORF">ED28_05855</name>
</gene>